<comment type="caution">
    <text evidence="2">The sequence shown here is derived from an EMBL/GenBank/DDBJ whole genome shotgun (WGS) entry which is preliminary data.</text>
</comment>
<evidence type="ECO:0000313" key="3">
    <source>
        <dbReference type="Proteomes" id="UP000324222"/>
    </source>
</evidence>
<sequence length="158" mass="17884">MATEEIRMQMSLAAPHRRSATLPMARRKHFPHTALMLDRNKKSFNSHRGSCCCRCRHDATPSRPRGLAGLRLPPRAELCSLRVTAADRVRRENKGNYFHDIHGRERTGCLGLGKEKKREDNKLPPSADSSFPTLSPSLAFALSFLLRLEQKHVCAECH</sequence>
<feature type="region of interest" description="Disordered" evidence="1">
    <location>
        <begin position="111"/>
        <end position="130"/>
    </location>
</feature>
<evidence type="ECO:0000313" key="2">
    <source>
        <dbReference type="EMBL" id="MPC14709.1"/>
    </source>
</evidence>
<keyword evidence="3" id="KW-1185">Reference proteome</keyword>
<dbReference type="Proteomes" id="UP000324222">
    <property type="component" value="Unassembled WGS sequence"/>
</dbReference>
<dbReference type="EMBL" id="VSRR010000373">
    <property type="protein sequence ID" value="MPC14709.1"/>
    <property type="molecule type" value="Genomic_DNA"/>
</dbReference>
<feature type="compositionally biased region" description="Basic and acidic residues" evidence="1">
    <location>
        <begin position="111"/>
        <end position="122"/>
    </location>
</feature>
<name>A0A5B7CZC6_PORTR</name>
<gene>
    <name evidence="2" type="ORF">E2C01_007480</name>
</gene>
<evidence type="ECO:0000256" key="1">
    <source>
        <dbReference type="SAM" id="MobiDB-lite"/>
    </source>
</evidence>
<feature type="compositionally biased region" description="Basic residues" evidence="1">
    <location>
        <begin position="15"/>
        <end position="26"/>
    </location>
</feature>
<accession>A0A5B7CZC6</accession>
<feature type="region of interest" description="Disordered" evidence="1">
    <location>
        <begin position="1"/>
        <end position="26"/>
    </location>
</feature>
<organism evidence="2 3">
    <name type="scientific">Portunus trituberculatus</name>
    <name type="common">Swimming crab</name>
    <name type="synonym">Neptunus trituberculatus</name>
    <dbReference type="NCBI Taxonomy" id="210409"/>
    <lineage>
        <taxon>Eukaryota</taxon>
        <taxon>Metazoa</taxon>
        <taxon>Ecdysozoa</taxon>
        <taxon>Arthropoda</taxon>
        <taxon>Crustacea</taxon>
        <taxon>Multicrustacea</taxon>
        <taxon>Malacostraca</taxon>
        <taxon>Eumalacostraca</taxon>
        <taxon>Eucarida</taxon>
        <taxon>Decapoda</taxon>
        <taxon>Pleocyemata</taxon>
        <taxon>Brachyura</taxon>
        <taxon>Eubrachyura</taxon>
        <taxon>Portunoidea</taxon>
        <taxon>Portunidae</taxon>
        <taxon>Portuninae</taxon>
        <taxon>Portunus</taxon>
    </lineage>
</organism>
<reference evidence="2 3" key="1">
    <citation type="submission" date="2019-05" db="EMBL/GenBank/DDBJ databases">
        <title>Another draft genome of Portunus trituberculatus and its Hox gene families provides insights of decapod evolution.</title>
        <authorList>
            <person name="Jeong J.-H."/>
            <person name="Song I."/>
            <person name="Kim S."/>
            <person name="Choi T."/>
            <person name="Kim D."/>
            <person name="Ryu S."/>
            <person name="Kim W."/>
        </authorList>
    </citation>
    <scope>NUCLEOTIDE SEQUENCE [LARGE SCALE GENOMIC DNA]</scope>
    <source>
        <tissue evidence="2">Muscle</tissue>
    </source>
</reference>
<protein>
    <submittedName>
        <fullName evidence="2">Uncharacterized protein</fullName>
    </submittedName>
</protein>
<dbReference type="AlphaFoldDB" id="A0A5B7CZC6"/>
<proteinExistence type="predicted"/>